<name>A0A098S1V5_9BACT</name>
<comment type="caution">
    <text evidence="14">The sequence shown here is derived from an EMBL/GenBank/DDBJ whole genome shotgun (WGS) entry which is preliminary data.</text>
</comment>
<dbReference type="EMBL" id="JPOS01000092">
    <property type="protein sequence ID" value="KGE85142.1"/>
    <property type="molecule type" value="Genomic_DNA"/>
</dbReference>
<keyword evidence="4 11" id="KW-0812">Transmembrane</keyword>
<keyword evidence="7 11" id="KW-1133">Transmembrane helix</keyword>
<protein>
    <recommendedName>
        <fullName evidence="16">Transporter</fullName>
    </recommendedName>
</protein>
<dbReference type="InterPro" id="IPR016449">
    <property type="entry name" value="K_chnl_inward-rec_Kir"/>
</dbReference>
<dbReference type="Pfam" id="PF01007">
    <property type="entry name" value="IRK"/>
    <property type="match status" value="1"/>
</dbReference>
<keyword evidence="6" id="KW-0630">Potassium</keyword>
<dbReference type="InterPro" id="IPR014756">
    <property type="entry name" value="Ig_E-set"/>
</dbReference>
<sequence length="320" mass="36281">MKLRDITSSLTGRATASDNDLGFGSGITSGEDRLINRDGSYNILRRGGKAWRPYQALVEMSWLRFFALITAIYIVVNSVFALIYLTIGLEYLSGAEPANSPVGDFFVAFLFSVQTFTTVGYGAISPTGIAANIIASIDALVGLMGFALATGLFFARFAQPQSSILFSKKAVIRPYKDTPYESFQFQIVNQRNNKLINLSAKVSMSWVSEDEKGRKARRFTLLELERDKVFLFPLNWVLVHIIDKDSPLWQKTPEELEAMQPEFLLLLQGYDETFAQDIHANSSYIFRDLVWGKKFRRMYFQEAGHTVLELDWIDELEEEV</sequence>
<feature type="transmembrane region" description="Helical" evidence="11">
    <location>
        <begin position="131"/>
        <end position="155"/>
    </location>
</feature>
<feature type="transmembrane region" description="Helical" evidence="11">
    <location>
        <begin position="62"/>
        <end position="85"/>
    </location>
</feature>
<keyword evidence="10" id="KW-0407">Ion channel</keyword>
<evidence type="ECO:0008006" key="16">
    <source>
        <dbReference type="Google" id="ProtNLM"/>
    </source>
</evidence>
<keyword evidence="8" id="KW-0406">Ion transport</keyword>
<evidence type="ECO:0000256" key="2">
    <source>
        <dbReference type="ARBA" id="ARBA00022448"/>
    </source>
</evidence>
<organism evidence="14 15">
    <name type="scientific">Phaeodactylibacter xiamenensis</name>
    <dbReference type="NCBI Taxonomy" id="1524460"/>
    <lineage>
        <taxon>Bacteria</taxon>
        <taxon>Pseudomonadati</taxon>
        <taxon>Bacteroidota</taxon>
        <taxon>Saprospiria</taxon>
        <taxon>Saprospirales</taxon>
        <taxon>Haliscomenobacteraceae</taxon>
        <taxon>Phaeodactylibacter</taxon>
    </lineage>
</organism>
<evidence type="ECO:0000256" key="5">
    <source>
        <dbReference type="ARBA" id="ARBA00022882"/>
    </source>
</evidence>
<keyword evidence="3" id="KW-0633">Potassium transport</keyword>
<feature type="transmembrane region" description="Helical" evidence="11">
    <location>
        <begin position="105"/>
        <end position="124"/>
    </location>
</feature>
<evidence type="ECO:0000256" key="8">
    <source>
        <dbReference type="ARBA" id="ARBA00023065"/>
    </source>
</evidence>
<dbReference type="Gene3D" id="2.60.40.1400">
    <property type="entry name" value="G protein-activated inward rectifier potassium channel 1"/>
    <property type="match status" value="1"/>
</dbReference>
<dbReference type="GO" id="GO:0034702">
    <property type="term" value="C:monoatomic ion channel complex"/>
    <property type="evidence" value="ECO:0007669"/>
    <property type="project" value="UniProtKB-KW"/>
</dbReference>
<evidence type="ECO:0000259" key="13">
    <source>
        <dbReference type="Pfam" id="PF17655"/>
    </source>
</evidence>
<evidence type="ECO:0000256" key="7">
    <source>
        <dbReference type="ARBA" id="ARBA00022989"/>
    </source>
</evidence>
<evidence type="ECO:0000256" key="11">
    <source>
        <dbReference type="SAM" id="Phobius"/>
    </source>
</evidence>
<keyword evidence="9 11" id="KW-0472">Membrane</keyword>
<dbReference type="SUPFAM" id="SSF81296">
    <property type="entry name" value="E set domains"/>
    <property type="match status" value="1"/>
</dbReference>
<evidence type="ECO:0000313" key="15">
    <source>
        <dbReference type="Proteomes" id="UP000029736"/>
    </source>
</evidence>
<gene>
    <name evidence="14" type="ORF">IX84_29085</name>
</gene>
<dbReference type="Gene3D" id="1.10.287.70">
    <property type="match status" value="1"/>
</dbReference>
<evidence type="ECO:0000313" key="14">
    <source>
        <dbReference type="EMBL" id="KGE85142.1"/>
    </source>
</evidence>
<evidence type="ECO:0000256" key="1">
    <source>
        <dbReference type="ARBA" id="ARBA00004141"/>
    </source>
</evidence>
<dbReference type="Proteomes" id="UP000029736">
    <property type="component" value="Unassembled WGS sequence"/>
</dbReference>
<evidence type="ECO:0000256" key="3">
    <source>
        <dbReference type="ARBA" id="ARBA00022538"/>
    </source>
</evidence>
<dbReference type="GO" id="GO:0005886">
    <property type="term" value="C:plasma membrane"/>
    <property type="evidence" value="ECO:0007669"/>
    <property type="project" value="TreeGrafter"/>
</dbReference>
<dbReference type="InterPro" id="IPR040445">
    <property type="entry name" value="Kir_TM"/>
</dbReference>
<evidence type="ECO:0000259" key="12">
    <source>
        <dbReference type="Pfam" id="PF01007"/>
    </source>
</evidence>
<feature type="domain" description="Inward rectifier potassium channel C-terminal" evidence="13">
    <location>
        <begin position="164"/>
        <end position="304"/>
    </location>
</feature>
<dbReference type="InterPro" id="IPR013518">
    <property type="entry name" value="K_chnl_inward-rec_Kir_cyto"/>
</dbReference>
<reference evidence="14 15" key="1">
    <citation type="journal article" date="2014" name="Int. J. Syst. Evol. Microbiol.">
        <title>Phaeodactylibacter xiamenensis gen. nov., sp. nov., a member of the family Saprospiraceae isolated from the marine alga Phaeodactylum tricornutum.</title>
        <authorList>
            <person name="Chen Z.Jr."/>
            <person name="Lei X."/>
            <person name="Lai Q."/>
            <person name="Li Y."/>
            <person name="Zhang B."/>
            <person name="Zhang J."/>
            <person name="Zhang H."/>
            <person name="Yang L."/>
            <person name="Zheng W."/>
            <person name="Tian Y."/>
            <person name="Yu Z."/>
            <person name="Xu H.Jr."/>
            <person name="Zheng T."/>
        </authorList>
    </citation>
    <scope>NUCLEOTIDE SEQUENCE [LARGE SCALE GENOMIC DNA]</scope>
    <source>
        <strain evidence="14 15">KD52</strain>
    </source>
</reference>
<dbReference type="Pfam" id="PF17655">
    <property type="entry name" value="IRK_C"/>
    <property type="match status" value="1"/>
</dbReference>
<comment type="subcellular location">
    <subcellularLocation>
        <location evidence="1">Membrane</location>
        <topology evidence="1">Multi-pass membrane protein</topology>
    </subcellularLocation>
</comment>
<feature type="domain" description="Potassium channel inwardly rectifying transmembrane" evidence="12">
    <location>
        <begin position="55"/>
        <end position="160"/>
    </location>
</feature>
<keyword evidence="15" id="KW-1185">Reference proteome</keyword>
<dbReference type="PRINTS" id="PR01320">
    <property type="entry name" value="KIRCHANNEL"/>
</dbReference>
<keyword evidence="5" id="KW-0851">Voltage-gated channel</keyword>
<evidence type="ECO:0000256" key="10">
    <source>
        <dbReference type="ARBA" id="ARBA00023303"/>
    </source>
</evidence>
<dbReference type="GO" id="GO:1990573">
    <property type="term" value="P:potassium ion import across plasma membrane"/>
    <property type="evidence" value="ECO:0007669"/>
    <property type="project" value="TreeGrafter"/>
</dbReference>
<dbReference type="OrthoDB" id="9813518at2"/>
<proteinExistence type="predicted"/>
<dbReference type="RefSeq" id="WP_044229096.1">
    <property type="nucleotide sequence ID" value="NZ_JBKAGJ010000011.1"/>
</dbReference>
<evidence type="ECO:0000256" key="6">
    <source>
        <dbReference type="ARBA" id="ARBA00022958"/>
    </source>
</evidence>
<dbReference type="InterPro" id="IPR041647">
    <property type="entry name" value="IRK_C"/>
</dbReference>
<dbReference type="SUPFAM" id="SSF81324">
    <property type="entry name" value="Voltage-gated potassium channels"/>
    <property type="match status" value="1"/>
</dbReference>
<evidence type="ECO:0000256" key="9">
    <source>
        <dbReference type="ARBA" id="ARBA00023136"/>
    </source>
</evidence>
<dbReference type="GO" id="GO:0005242">
    <property type="term" value="F:inward rectifier potassium channel activity"/>
    <property type="evidence" value="ECO:0007669"/>
    <property type="project" value="InterPro"/>
</dbReference>
<keyword evidence="2" id="KW-0813">Transport</keyword>
<dbReference type="AlphaFoldDB" id="A0A098S1V5"/>
<evidence type="ECO:0000256" key="4">
    <source>
        <dbReference type="ARBA" id="ARBA00022692"/>
    </source>
</evidence>
<dbReference type="PANTHER" id="PTHR11767">
    <property type="entry name" value="INWARD RECTIFIER POTASSIUM CHANNEL"/>
    <property type="match status" value="1"/>
</dbReference>
<accession>A0A098S1V5</accession>
<dbReference type="GO" id="GO:0034765">
    <property type="term" value="P:regulation of monoatomic ion transmembrane transport"/>
    <property type="evidence" value="ECO:0007669"/>
    <property type="project" value="TreeGrafter"/>
</dbReference>